<feature type="transmembrane region" description="Helical" evidence="1">
    <location>
        <begin position="356"/>
        <end position="382"/>
    </location>
</feature>
<keyword evidence="1" id="KW-1133">Transmembrane helix</keyword>
<dbReference type="EMBL" id="DUIH01000014">
    <property type="protein sequence ID" value="HIH69878.1"/>
    <property type="molecule type" value="Genomic_DNA"/>
</dbReference>
<feature type="transmembrane region" description="Helical" evidence="1">
    <location>
        <begin position="302"/>
        <end position="324"/>
    </location>
</feature>
<protein>
    <submittedName>
        <fullName evidence="2">TraB/GumN family protein</fullName>
    </submittedName>
</protein>
<dbReference type="RefSeq" id="WP_042686551.1">
    <property type="nucleotide sequence ID" value="NZ_DUIH01000014.1"/>
</dbReference>
<proteinExistence type="predicted"/>
<name>A0A832RX84_9EURY</name>
<dbReference type="NCBIfam" id="TIGR00261">
    <property type="entry name" value="traB"/>
    <property type="match status" value="1"/>
</dbReference>
<dbReference type="InterPro" id="IPR046345">
    <property type="entry name" value="TraB_PrgY-like"/>
</dbReference>
<comment type="caution">
    <text evidence="2">The sequence shown here is derived from an EMBL/GenBank/DDBJ whole genome shotgun (WGS) entry which is preliminary data.</text>
</comment>
<feature type="transmembrane region" description="Helical" evidence="1">
    <location>
        <begin position="272"/>
        <end position="295"/>
    </location>
</feature>
<keyword evidence="1" id="KW-0812">Transmembrane</keyword>
<accession>A0A832RX84</accession>
<feature type="transmembrane region" description="Helical" evidence="1">
    <location>
        <begin position="244"/>
        <end position="266"/>
    </location>
</feature>
<dbReference type="PANTHER" id="PTHR21530">
    <property type="entry name" value="PHEROMONE SHUTDOWN PROTEIN"/>
    <property type="match status" value="1"/>
</dbReference>
<evidence type="ECO:0000313" key="2">
    <source>
        <dbReference type="EMBL" id="HIH69878.1"/>
    </source>
</evidence>
<dbReference type="InterPro" id="IPR002816">
    <property type="entry name" value="TraB/PrgY/GumN_fam"/>
</dbReference>
<dbReference type="AlphaFoldDB" id="A0A832RX84"/>
<dbReference type="Proteomes" id="UP000600363">
    <property type="component" value="Unassembled WGS sequence"/>
</dbReference>
<keyword evidence="1" id="KW-0472">Membrane</keyword>
<gene>
    <name evidence="2" type="ORF">HA299_04575</name>
</gene>
<sequence length="389" mass="42385">MSELPTRLLVSGSEIVIVGTAHIREKSVEEVRNVIDSECPDVVALELDPQRLEALLGGERDIPLREVLRKGNVMLVLVELVLAHFQRRLGEQLGVKPGSEMLEAYHASRERGARVVLIDRDVGITLRRFLDRLSLLEKVKILASLVLSFAHREEIDIESITERDMVDYLMRELKAISPSAYEVFVAERDALMAHALLSLAHSGHTKVVAVVGAGHVEGICRYIAHPETLPEVSRLLGVGKKRFPVAKVIAVGLASLVIGAIVYLALSVSLELALWAFVYWFIINGSLSALGAAVARGHPLSVLTAFCVAWFTSLNPFLAAGWFAGLVELWKRSPTTADIKAIVSAHSFSEVLNNRAFRVLAVAALANLGSTAGTFIGAWMLLRMAGIPP</sequence>
<evidence type="ECO:0000313" key="3">
    <source>
        <dbReference type="Proteomes" id="UP000600363"/>
    </source>
</evidence>
<dbReference type="InterPro" id="IPR005230">
    <property type="entry name" value="TraB_bac"/>
</dbReference>
<dbReference type="Pfam" id="PF01963">
    <property type="entry name" value="TraB_PrgY_gumN"/>
    <property type="match status" value="1"/>
</dbReference>
<dbReference type="PANTHER" id="PTHR21530:SF7">
    <property type="entry name" value="TRAB DOMAIN-CONTAINING PROTEIN"/>
    <property type="match status" value="1"/>
</dbReference>
<evidence type="ECO:0000256" key="1">
    <source>
        <dbReference type="SAM" id="Phobius"/>
    </source>
</evidence>
<reference evidence="2" key="1">
    <citation type="journal article" date="2020" name="bioRxiv">
        <title>A rank-normalized archaeal taxonomy based on genome phylogeny resolves widespread incomplete and uneven classifications.</title>
        <authorList>
            <person name="Rinke C."/>
            <person name="Chuvochina M."/>
            <person name="Mussig A.J."/>
            <person name="Chaumeil P.-A."/>
            <person name="Waite D.W."/>
            <person name="Whitman W.B."/>
            <person name="Parks D.H."/>
            <person name="Hugenholtz P."/>
        </authorList>
    </citation>
    <scope>NUCLEOTIDE SEQUENCE</scope>
    <source>
        <strain evidence="2">UBA12518</strain>
    </source>
</reference>
<dbReference type="CDD" id="cd14726">
    <property type="entry name" value="TraB_PrgY-like"/>
    <property type="match status" value="1"/>
</dbReference>
<organism evidence="2 3">
    <name type="scientific">Methermicoccus shengliensis</name>
    <dbReference type="NCBI Taxonomy" id="660064"/>
    <lineage>
        <taxon>Archaea</taxon>
        <taxon>Methanobacteriati</taxon>
        <taxon>Methanobacteriota</taxon>
        <taxon>Stenosarchaea group</taxon>
        <taxon>Methanomicrobia</taxon>
        <taxon>Methanosarcinales</taxon>
        <taxon>Methermicoccaceae</taxon>
        <taxon>Methermicoccus</taxon>
    </lineage>
</organism>